<reference evidence="1" key="1">
    <citation type="submission" date="2021-01" db="EMBL/GenBank/DDBJ databases">
        <authorList>
            <person name="Corre E."/>
            <person name="Pelletier E."/>
            <person name="Niang G."/>
            <person name="Scheremetjew M."/>
            <person name="Finn R."/>
            <person name="Kale V."/>
            <person name="Holt S."/>
            <person name="Cochrane G."/>
            <person name="Meng A."/>
            <person name="Brown T."/>
            <person name="Cohen L."/>
        </authorList>
    </citation>
    <scope>NUCLEOTIDE SEQUENCE</scope>
    <source>
        <strain evidence="1">UIO037</strain>
    </source>
</reference>
<organism evidence="1">
    <name type="scientific">Prymnesium polylepis</name>
    <dbReference type="NCBI Taxonomy" id="72548"/>
    <lineage>
        <taxon>Eukaryota</taxon>
        <taxon>Haptista</taxon>
        <taxon>Haptophyta</taxon>
        <taxon>Prymnesiophyceae</taxon>
        <taxon>Prymnesiales</taxon>
        <taxon>Prymnesiaceae</taxon>
        <taxon>Prymnesium</taxon>
    </lineage>
</organism>
<dbReference type="AlphaFoldDB" id="A0A7S4MF62"/>
<proteinExistence type="predicted"/>
<accession>A0A7S4MF62</accession>
<dbReference type="EMBL" id="HBKO01018161">
    <property type="protein sequence ID" value="CAE2218282.1"/>
    <property type="molecule type" value="Transcribed_RNA"/>
</dbReference>
<gene>
    <name evidence="1" type="ORF">CPOL0286_LOCUS8272</name>
</gene>
<sequence length="276" mass="31298">MPPPPAPPPPPPFDLRGKLDSAKCDAMLRDRNHLFRKMWHVDPWFFRHPGKPTCFERRREDNTEGQSMERFFAETKGGANCDSNWFEGSPDGLGGIGQPPRFTAQAPALLGFDETIDWFCTKEHKYFDNKFYGADHAGKCADSNNNILALWGNRLQYNLCRNLEWQTCAAKGLLPGQGGYGMRFSYRPGDLDVYDGGTGKKLGDCRGWKPEYAAAVCGTDGYSTDDIYYLEVCMFSFMCDNGDDLFGLDVDDFYVCQFNERKFDDLARLFKEPPST</sequence>
<name>A0A7S4MF62_9EUKA</name>
<evidence type="ECO:0000313" key="1">
    <source>
        <dbReference type="EMBL" id="CAE2218282.1"/>
    </source>
</evidence>
<protein>
    <submittedName>
        <fullName evidence="1">Uncharacterized protein</fullName>
    </submittedName>
</protein>